<name>B3E136_METI4</name>
<protein>
    <submittedName>
        <fullName evidence="1">Uncharacterized protein</fullName>
    </submittedName>
</protein>
<gene>
    <name evidence="1" type="ordered locus">Minf_2459</name>
</gene>
<dbReference type="KEGG" id="min:Minf_2459"/>
<dbReference type="RefSeq" id="WP_012464793.1">
    <property type="nucleotide sequence ID" value="NC_010794.1"/>
</dbReference>
<organism evidence="1 2">
    <name type="scientific">Methylacidiphilum infernorum (isolate V4)</name>
    <name type="common">Methylokorus infernorum (strain V4)</name>
    <dbReference type="NCBI Taxonomy" id="481448"/>
    <lineage>
        <taxon>Bacteria</taxon>
        <taxon>Pseudomonadati</taxon>
        <taxon>Verrucomicrobiota</taxon>
        <taxon>Methylacidiphilae</taxon>
        <taxon>Methylacidiphilales</taxon>
        <taxon>Methylacidiphilaceae</taxon>
        <taxon>Methylacidiphilum (ex Ratnadevi et al. 2023)</taxon>
    </lineage>
</organism>
<evidence type="ECO:0000313" key="2">
    <source>
        <dbReference type="Proteomes" id="UP000009149"/>
    </source>
</evidence>
<proteinExistence type="predicted"/>
<accession>B3E136</accession>
<dbReference type="EMBL" id="CP000975">
    <property type="protein sequence ID" value="ACD84513.1"/>
    <property type="molecule type" value="Genomic_DNA"/>
</dbReference>
<dbReference type="HOGENOM" id="CLU_3292297_0_0_0"/>
<dbReference type="AlphaFoldDB" id="B3E136"/>
<dbReference type="Proteomes" id="UP000009149">
    <property type="component" value="Chromosome"/>
</dbReference>
<reference evidence="1 2" key="1">
    <citation type="journal article" date="2008" name="Biol. Direct">
        <title>Complete genome sequence of the extremely acidophilic methanotroph isolate V4, Methylacidiphilum infernorum, a representative of the bacterial phylum Verrucomicrobia.</title>
        <authorList>
            <person name="Hou S."/>
            <person name="Makarova K.S."/>
            <person name="Saw J.H."/>
            <person name="Senin P."/>
            <person name="Ly B.V."/>
            <person name="Zhou Z."/>
            <person name="Ren Y."/>
            <person name="Wang J."/>
            <person name="Galperin M.Y."/>
            <person name="Omelchenko M.V."/>
            <person name="Wolf Y.I."/>
            <person name="Yutin N."/>
            <person name="Koonin E.V."/>
            <person name="Stott M.B."/>
            <person name="Mountain B.W."/>
            <person name="Crowe M.A."/>
            <person name="Smirnova A.V."/>
            <person name="Dunfield P.F."/>
            <person name="Feng L."/>
            <person name="Wang L."/>
            <person name="Alam M."/>
        </authorList>
    </citation>
    <scope>NUCLEOTIDE SEQUENCE [LARGE SCALE GENOMIC DNA]</scope>
    <source>
        <strain evidence="2">Isolate V4</strain>
    </source>
</reference>
<sequence>MGPARPDGGQEKTVGILARVFDSSTSSRSLKSCPRGGYVD</sequence>
<evidence type="ECO:0000313" key="1">
    <source>
        <dbReference type="EMBL" id="ACD84513.1"/>
    </source>
</evidence>